<dbReference type="Proteomes" id="UP000185911">
    <property type="component" value="Unassembled WGS sequence"/>
</dbReference>
<gene>
    <name evidence="1" type="ORF">BLL52_3072</name>
</gene>
<evidence type="ECO:0000313" key="2">
    <source>
        <dbReference type="Proteomes" id="UP000185911"/>
    </source>
</evidence>
<sequence>MAVRRRAHWLKLQSIEQGKAVMCRCHQAQRLAATHGRAAGRSCATASWCLAIAVLRIGH</sequence>
<comment type="caution">
    <text evidence="1">The sequence shown here is derived from an EMBL/GenBank/DDBJ whole genome shotgun (WGS) entry which is preliminary data.</text>
</comment>
<dbReference type="EMBL" id="MSYM01000015">
    <property type="protein sequence ID" value="OLP05622.1"/>
    <property type="molecule type" value="Genomic_DNA"/>
</dbReference>
<evidence type="ECO:0000313" key="1">
    <source>
        <dbReference type="EMBL" id="OLP05622.1"/>
    </source>
</evidence>
<keyword evidence="2" id="KW-1185">Reference proteome</keyword>
<dbReference type="AlphaFoldDB" id="A0A1Q8YC99"/>
<protein>
    <submittedName>
        <fullName evidence="1">Uncharacterized protein</fullName>
    </submittedName>
</protein>
<name>A0A1Q8YC99_9BURK</name>
<reference evidence="1 2" key="1">
    <citation type="submission" date="2017-01" db="EMBL/GenBank/DDBJ databases">
        <title>Genome sequence of Rhodoferax antarcticus ANT.BR, a psychrophilic purple nonsulfur bacterium from an Antarctic microbial mat.</title>
        <authorList>
            <person name="Baker J."/>
            <person name="Riester C."/>
            <person name="Skinner B."/>
            <person name="Newell A."/>
            <person name="Swingley W."/>
            <person name="Madigan M."/>
            <person name="Jung D."/>
            <person name="Asao M."/>
            <person name="Chen M."/>
            <person name="Loughlin P."/>
            <person name="Pan H."/>
            <person name="Lin S."/>
            <person name="Li N."/>
            <person name="Shaw J."/>
            <person name="Prado M."/>
            <person name="Sherman C."/>
            <person name="Li X."/>
            <person name="Tang J."/>
            <person name="Blankenship R."/>
            <person name="Zhao T."/>
            <person name="Touchman J."/>
            <person name="Sattley M."/>
        </authorList>
    </citation>
    <scope>NUCLEOTIDE SEQUENCE [LARGE SCALE GENOMIC DNA]</scope>
    <source>
        <strain evidence="1 2">ANT.BR</strain>
    </source>
</reference>
<proteinExistence type="predicted"/>
<organism evidence="1 2">
    <name type="scientific">Rhodoferax antarcticus ANT.BR</name>
    <dbReference type="NCBI Taxonomy" id="1111071"/>
    <lineage>
        <taxon>Bacteria</taxon>
        <taxon>Pseudomonadati</taxon>
        <taxon>Pseudomonadota</taxon>
        <taxon>Betaproteobacteria</taxon>
        <taxon>Burkholderiales</taxon>
        <taxon>Comamonadaceae</taxon>
        <taxon>Rhodoferax</taxon>
    </lineage>
</organism>
<accession>A0A1Q8YC99</accession>